<evidence type="ECO:0000313" key="7">
    <source>
        <dbReference type="EMBL" id="ACE06180.1"/>
    </source>
</evidence>
<dbReference type="InterPro" id="IPR050833">
    <property type="entry name" value="Poly_Biosynth_Transport"/>
</dbReference>
<evidence type="ECO:0000313" key="8">
    <source>
        <dbReference type="Proteomes" id="UP000001227"/>
    </source>
</evidence>
<dbReference type="Proteomes" id="UP000001227">
    <property type="component" value="Chromosome"/>
</dbReference>
<sequence>MNALKKLASDTAIYGLSSIIGRVLNYLLVPFYTSLLLPAEYGIVTELYAYAAFLNIIYGYGMETAYFRFATQGSPIEVFKLTSSLLTLSSLLFSSLLASLAPLLSRWLGYSGHEHYVYYLAAILAVDTILLVPFAQLRFSNQSFLFAQAKCLQIALNIIFNLLLLYILPGIYTGKFLYSFKPFVQLIYNPANHIEYIFLANLMANLCVLPILGKPLIHFKFKIDWQKLRPMIIYALPLLVMGLAGTTNEMLARALLKHLLPSNFYSGQSKEAIVGIFGACYKLAVLMSLAIQAFRYAAEPFFFTHAQDKRSPQLFSKIMQGYVLVACFIWFAISVNLDILGYIFLRNPAYRAGIEIVPYLCLAYIWLGIYYNLSVWFKLANKTYYGSVITLIGAGITILLNVLLVPYYGYWGSVWATVISYLIMAVICYCKGQQYYAVPYKTGYALFFMLVTLLLIIVIRQIQYATWAYALVSNIGFTLVFGLVIYRAMRRSL</sequence>
<reference evidence="7 8" key="1">
    <citation type="journal article" date="2010" name="J. Bacteriol.">
        <title>The genome of the amoeba symbiont 'Candidatus Amoebophilus asiaticus' reveals common mechanisms for host cell interaction among amoeba-associated bacteria.</title>
        <authorList>
            <person name="Schmitz-Esser S."/>
            <person name="Tischler P."/>
            <person name="Arnold R."/>
            <person name="Montanaro J."/>
            <person name="Wagner M."/>
            <person name="Rattei T."/>
            <person name="Horn M."/>
        </authorList>
    </citation>
    <scope>NUCLEOTIDE SEQUENCE [LARGE SCALE GENOMIC DNA]</scope>
    <source>
        <strain evidence="7 8">5a2</strain>
    </source>
</reference>
<feature type="transmembrane region" description="Helical" evidence="6">
    <location>
        <begin position="442"/>
        <end position="462"/>
    </location>
</feature>
<keyword evidence="5 6" id="KW-0472">Membrane</keyword>
<name>B3ESH8_AMOA5</name>
<dbReference type="EMBL" id="CP001102">
    <property type="protein sequence ID" value="ACE06180.1"/>
    <property type="molecule type" value="Genomic_DNA"/>
</dbReference>
<evidence type="ECO:0000256" key="5">
    <source>
        <dbReference type="ARBA" id="ARBA00023136"/>
    </source>
</evidence>
<keyword evidence="4 6" id="KW-1133">Transmembrane helix</keyword>
<feature type="transmembrane region" description="Helical" evidence="6">
    <location>
        <begin position="272"/>
        <end position="298"/>
    </location>
</feature>
<dbReference type="PANTHER" id="PTHR30250:SF11">
    <property type="entry name" value="O-ANTIGEN TRANSPORTER-RELATED"/>
    <property type="match status" value="1"/>
</dbReference>
<feature type="transmembrane region" description="Helical" evidence="6">
    <location>
        <begin position="384"/>
        <end position="404"/>
    </location>
</feature>
<dbReference type="AlphaFoldDB" id="B3ESH8"/>
<evidence type="ECO:0000256" key="6">
    <source>
        <dbReference type="SAM" id="Phobius"/>
    </source>
</evidence>
<dbReference type="OrthoDB" id="9814608at2"/>
<dbReference type="HOGENOM" id="CLU_022017_7_2_10"/>
<keyword evidence="8" id="KW-1185">Reference proteome</keyword>
<feature type="transmembrane region" description="Helical" evidence="6">
    <location>
        <begin position="154"/>
        <end position="173"/>
    </location>
</feature>
<proteinExistence type="predicted"/>
<feature type="transmembrane region" description="Helical" evidence="6">
    <location>
        <begin position="193"/>
        <end position="212"/>
    </location>
</feature>
<evidence type="ECO:0000256" key="3">
    <source>
        <dbReference type="ARBA" id="ARBA00022692"/>
    </source>
</evidence>
<evidence type="ECO:0000256" key="4">
    <source>
        <dbReference type="ARBA" id="ARBA00022989"/>
    </source>
</evidence>
<feature type="transmembrane region" description="Helical" evidence="6">
    <location>
        <begin position="81"/>
        <end position="104"/>
    </location>
</feature>
<keyword evidence="2" id="KW-1003">Cell membrane</keyword>
<feature type="transmembrane region" description="Helical" evidence="6">
    <location>
        <begin position="47"/>
        <end position="69"/>
    </location>
</feature>
<feature type="transmembrane region" description="Helical" evidence="6">
    <location>
        <begin position="232"/>
        <end position="252"/>
    </location>
</feature>
<keyword evidence="3 6" id="KW-0812">Transmembrane</keyword>
<dbReference type="KEGG" id="aas:Aasi_0804"/>
<feature type="transmembrane region" description="Helical" evidence="6">
    <location>
        <begin position="319"/>
        <end position="344"/>
    </location>
</feature>
<dbReference type="eggNOG" id="COG2244">
    <property type="taxonomic scope" value="Bacteria"/>
</dbReference>
<feature type="transmembrane region" description="Helical" evidence="6">
    <location>
        <begin position="356"/>
        <end position="377"/>
    </location>
</feature>
<protein>
    <submittedName>
        <fullName evidence="7">Uncharacterized protein</fullName>
    </submittedName>
</protein>
<organism evidence="7 8">
    <name type="scientific">Amoebophilus asiaticus (strain 5a2)</name>
    <dbReference type="NCBI Taxonomy" id="452471"/>
    <lineage>
        <taxon>Bacteria</taxon>
        <taxon>Pseudomonadati</taxon>
        <taxon>Bacteroidota</taxon>
        <taxon>Cytophagia</taxon>
        <taxon>Cytophagales</taxon>
        <taxon>Amoebophilaceae</taxon>
        <taxon>Candidatus Amoebophilus</taxon>
    </lineage>
</organism>
<evidence type="ECO:0000256" key="1">
    <source>
        <dbReference type="ARBA" id="ARBA00004651"/>
    </source>
</evidence>
<feature type="transmembrane region" description="Helical" evidence="6">
    <location>
        <begin position="468"/>
        <end position="486"/>
    </location>
</feature>
<comment type="subcellular location">
    <subcellularLocation>
        <location evidence="1">Cell membrane</location>
        <topology evidence="1">Multi-pass membrane protein</topology>
    </subcellularLocation>
</comment>
<gene>
    <name evidence="7" type="ordered locus">Aasi_0804</name>
</gene>
<feature type="transmembrane region" description="Helical" evidence="6">
    <location>
        <begin position="410"/>
        <end position="430"/>
    </location>
</feature>
<dbReference type="RefSeq" id="WP_012472949.1">
    <property type="nucleotide sequence ID" value="NC_010830.1"/>
</dbReference>
<evidence type="ECO:0000256" key="2">
    <source>
        <dbReference type="ARBA" id="ARBA00022475"/>
    </source>
</evidence>
<accession>B3ESH8</accession>
<dbReference type="GO" id="GO:0005886">
    <property type="term" value="C:plasma membrane"/>
    <property type="evidence" value="ECO:0007669"/>
    <property type="project" value="UniProtKB-SubCell"/>
</dbReference>
<dbReference type="PANTHER" id="PTHR30250">
    <property type="entry name" value="PST FAMILY PREDICTED COLANIC ACID TRANSPORTER"/>
    <property type="match status" value="1"/>
</dbReference>
<feature type="transmembrane region" description="Helical" evidence="6">
    <location>
        <begin position="116"/>
        <end position="134"/>
    </location>
</feature>
<feature type="transmembrane region" description="Helical" evidence="6">
    <location>
        <begin position="12"/>
        <end position="35"/>
    </location>
</feature>
<dbReference type="STRING" id="452471.Aasi_0804"/>